<evidence type="ECO:0000256" key="1">
    <source>
        <dbReference type="ARBA" id="ARBA00006484"/>
    </source>
</evidence>
<name>A0ABX6YI47_9MICO</name>
<gene>
    <name evidence="4" type="ORF">HCR76_17105</name>
</gene>
<dbReference type="SUPFAM" id="SSF51735">
    <property type="entry name" value="NAD(P)-binding Rossmann-fold domains"/>
    <property type="match status" value="1"/>
</dbReference>
<proteinExistence type="inferred from homology"/>
<organism evidence="4 5">
    <name type="scientific">Paramicrobacterium chengjingii</name>
    <dbReference type="NCBI Taxonomy" id="2769067"/>
    <lineage>
        <taxon>Bacteria</taxon>
        <taxon>Bacillati</taxon>
        <taxon>Actinomycetota</taxon>
        <taxon>Actinomycetes</taxon>
        <taxon>Micrococcales</taxon>
        <taxon>Microbacteriaceae</taxon>
        <taxon>Paramicrobacterium</taxon>
    </lineage>
</organism>
<sequence length="279" mass="28210">MKRFEGRAALITGGANGIGFACARRLADEGATVVIGDIDRDAAADAASAINDLGTPSASRERVAHAVECDVTDRGSVEHAVAETVQLCESLDVLVSNVGVASTVSFADTDDAEWERQIDPTLSGSMRVIRAALPHLLDAPGGGAVVATSSVNGLIACGGVAYSAAKAGVINAMKNLAAEYGANATGAVGADSGWVRFNAVAPGTTATRVWTERGAEGERDMREFGALTAMGRAGQPDEIAAAVAFLASQDASWITGVTLPVDGGLSVGPLARIIALDGS</sequence>
<dbReference type="InterPro" id="IPR057326">
    <property type="entry name" value="KR_dom"/>
</dbReference>
<dbReference type="InterPro" id="IPR036291">
    <property type="entry name" value="NAD(P)-bd_dom_sf"/>
</dbReference>
<comment type="similarity">
    <text evidence="1">Belongs to the short-chain dehydrogenases/reductases (SDR) family.</text>
</comment>
<evidence type="ECO:0000313" key="5">
    <source>
        <dbReference type="Proteomes" id="UP000662814"/>
    </source>
</evidence>
<evidence type="ECO:0000256" key="2">
    <source>
        <dbReference type="ARBA" id="ARBA00023002"/>
    </source>
</evidence>
<dbReference type="PANTHER" id="PTHR24321:SF14">
    <property type="entry name" value="SHORT-CHAIN TYPE DEHYDROGENASE_REDUCTASE BLR2146-RELATED"/>
    <property type="match status" value="1"/>
</dbReference>
<keyword evidence="5" id="KW-1185">Reference proteome</keyword>
<dbReference type="PROSITE" id="PS51257">
    <property type="entry name" value="PROKAR_LIPOPROTEIN"/>
    <property type="match status" value="1"/>
</dbReference>
<keyword evidence="2" id="KW-0560">Oxidoreductase</keyword>
<feature type="domain" description="Ketoreductase" evidence="3">
    <location>
        <begin position="7"/>
        <end position="197"/>
    </location>
</feature>
<dbReference type="Proteomes" id="UP000662814">
    <property type="component" value="Chromosome"/>
</dbReference>
<dbReference type="InterPro" id="IPR002347">
    <property type="entry name" value="SDR_fam"/>
</dbReference>
<dbReference type="PRINTS" id="PR00081">
    <property type="entry name" value="GDHRDH"/>
</dbReference>
<dbReference type="PANTHER" id="PTHR24321">
    <property type="entry name" value="DEHYDROGENASES, SHORT CHAIN"/>
    <property type="match status" value="1"/>
</dbReference>
<dbReference type="EMBL" id="CP061169">
    <property type="protein sequence ID" value="QPZ38474.1"/>
    <property type="molecule type" value="Genomic_DNA"/>
</dbReference>
<evidence type="ECO:0000259" key="3">
    <source>
        <dbReference type="SMART" id="SM00822"/>
    </source>
</evidence>
<accession>A0ABX6YI47</accession>
<dbReference type="Pfam" id="PF13561">
    <property type="entry name" value="adh_short_C2"/>
    <property type="match status" value="1"/>
</dbReference>
<dbReference type="Gene3D" id="3.40.50.720">
    <property type="entry name" value="NAD(P)-binding Rossmann-like Domain"/>
    <property type="match status" value="1"/>
</dbReference>
<dbReference type="CDD" id="cd05233">
    <property type="entry name" value="SDR_c"/>
    <property type="match status" value="1"/>
</dbReference>
<dbReference type="PRINTS" id="PR00080">
    <property type="entry name" value="SDRFAMILY"/>
</dbReference>
<dbReference type="RefSeq" id="WP_166986382.1">
    <property type="nucleotide sequence ID" value="NZ_CP061169.1"/>
</dbReference>
<evidence type="ECO:0000313" key="4">
    <source>
        <dbReference type="EMBL" id="QPZ38474.1"/>
    </source>
</evidence>
<reference evidence="4 5" key="1">
    <citation type="submission" date="2020-12" db="EMBL/GenBank/DDBJ databases">
        <title>Microbacterium sp. HY060.</title>
        <authorList>
            <person name="Zhou J."/>
        </authorList>
    </citation>
    <scope>NUCLEOTIDE SEQUENCE [LARGE SCALE GENOMIC DNA]</scope>
    <source>
        <strain evidence="4 5">HY60</strain>
    </source>
</reference>
<dbReference type="SMART" id="SM00822">
    <property type="entry name" value="PKS_KR"/>
    <property type="match status" value="1"/>
</dbReference>
<protein>
    <submittedName>
        <fullName evidence="4">SDR family oxidoreductase</fullName>
    </submittedName>
</protein>